<evidence type="ECO:0000313" key="2">
    <source>
        <dbReference type="Proteomes" id="UP000029431"/>
    </source>
</evidence>
<gene>
    <name evidence="1" type="ORF">ERIC2_c08540</name>
</gene>
<dbReference type="RefSeq" id="WP_024093409.1">
    <property type="nucleotide sequence ID" value="NC_023134.1"/>
</dbReference>
<sequence>MITHEERFELLDLLNKRALKHKEFFDSKEVDLDSIPNWIDYRCYYILGDTLAPLFRITICTKNRRILKDRCTTDKEEHINRYYPIIEEFLSS</sequence>
<dbReference type="HOGENOM" id="CLU_2410449_0_0_9"/>
<proteinExistence type="predicted"/>
<keyword evidence="2" id="KW-1185">Reference proteome</keyword>
<dbReference type="AlphaFoldDB" id="V9W6D5"/>
<accession>V9W6D5</accession>
<reference evidence="1 2" key="1">
    <citation type="journal article" date="2014" name="PLoS ONE">
        <title>How to Kill the Honey Bee Larva: Genomic Potential and Virulence Mechanisms of Paenibacillus larvae.</title>
        <authorList>
            <person name="Djukic M."/>
            <person name="Brzuszkiewicz E."/>
            <person name="Funfhaus A."/>
            <person name="Voss J."/>
            <person name="Gollnow K."/>
            <person name="Poppinga L."/>
            <person name="Liesegang H."/>
            <person name="Garcia-Gonzalez E."/>
            <person name="Genersch E."/>
            <person name="Daniel R."/>
        </authorList>
    </citation>
    <scope>NUCLEOTIDE SEQUENCE [LARGE SCALE GENOMIC DNA]</scope>
    <source>
        <strain evidence="1 2">DSM 25430</strain>
    </source>
</reference>
<organism evidence="1 2">
    <name type="scientific">Paenibacillus larvae subsp. larvae DSM 25430</name>
    <dbReference type="NCBI Taxonomy" id="697284"/>
    <lineage>
        <taxon>Bacteria</taxon>
        <taxon>Bacillati</taxon>
        <taxon>Bacillota</taxon>
        <taxon>Bacilli</taxon>
        <taxon>Bacillales</taxon>
        <taxon>Paenibacillaceae</taxon>
        <taxon>Paenibacillus</taxon>
    </lineage>
</organism>
<name>V9W6D5_9BACL</name>
<evidence type="ECO:0000313" key="1">
    <source>
        <dbReference type="EMBL" id="AHD04687.1"/>
    </source>
</evidence>
<dbReference type="Proteomes" id="UP000029431">
    <property type="component" value="Chromosome"/>
</dbReference>
<protein>
    <submittedName>
        <fullName evidence="1">Uncharacterized protein</fullName>
    </submittedName>
</protein>
<dbReference type="EMBL" id="CP003355">
    <property type="protein sequence ID" value="AHD04687.1"/>
    <property type="molecule type" value="Genomic_DNA"/>
</dbReference>
<dbReference type="KEGG" id="plv:ERIC2_c08540"/>